<accession>A0A8S8X6X9</accession>
<evidence type="ECO:0000313" key="2">
    <source>
        <dbReference type="Proteomes" id="UP000681075"/>
    </source>
</evidence>
<dbReference type="Proteomes" id="UP000681075">
    <property type="component" value="Unassembled WGS sequence"/>
</dbReference>
<dbReference type="AlphaFoldDB" id="A0A8S8X6X9"/>
<protein>
    <submittedName>
        <fullName evidence="1">Uncharacterized protein</fullName>
    </submittedName>
</protein>
<reference evidence="1" key="1">
    <citation type="submission" date="2021-02" db="EMBL/GenBank/DDBJ databases">
        <title>Genome sequence of Rhodospirillales sp. strain TMPK1 isolated from soil.</title>
        <authorList>
            <person name="Nakai R."/>
            <person name="Kusada H."/>
            <person name="Tamaki H."/>
        </authorList>
    </citation>
    <scope>NUCLEOTIDE SEQUENCE</scope>
    <source>
        <strain evidence="1">TMPK1</strain>
    </source>
</reference>
<gene>
    <name evidence="1" type="ORF">TMPK1_09900</name>
</gene>
<name>A0A8S8X6X9_9PROT</name>
<comment type="caution">
    <text evidence="1">The sequence shown here is derived from an EMBL/GenBank/DDBJ whole genome shotgun (WGS) entry which is preliminary data.</text>
</comment>
<sequence length="84" mass="8654">MAAGESVCARKAAGHIATAATSASAALLPALPEKFAKPAMLSSQVANTRLNRPELGSERRATLILQVRQDKGAARSTLASDTAH</sequence>
<evidence type="ECO:0000313" key="1">
    <source>
        <dbReference type="EMBL" id="GIL38753.1"/>
    </source>
</evidence>
<dbReference type="EMBL" id="BOPV01000001">
    <property type="protein sequence ID" value="GIL38753.1"/>
    <property type="molecule type" value="Genomic_DNA"/>
</dbReference>
<proteinExistence type="predicted"/>
<organism evidence="1 2">
    <name type="scientific">Roseiterribacter gracilis</name>
    <dbReference type="NCBI Taxonomy" id="2812848"/>
    <lineage>
        <taxon>Bacteria</taxon>
        <taxon>Pseudomonadati</taxon>
        <taxon>Pseudomonadota</taxon>
        <taxon>Alphaproteobacteria</taxon>
        <taxon>Rhodospirillales</taxon>
        <taxon>Roseiterribacteraceae</taxon>
        <taxon>Roseiterribacter</taxon>
    </lineage>
</organism>
<keyword evidence="2" id="KW-1185">Reference proteome</keyword>